<sequence length="137" mass="15542">MNALMTTAAIFTLLQLGFCLANHNEQLLNGHDVTEGKDEPPKTSRVTRSTYGGHKPNYDYMQKALANLENRLLDENRVKAGDLLQRLAKRKSAFWQPMGGPLPVETRFVSFGDQSESSDEEQLPMSVIRAMRYGRRR</sequence>
<feature type="signal peptide" evidence="2">
    <location>
        <begin position="1"/>
        <end position="21"/>
    </location>
</feature>
<accession>A0AAD9K7M1</accession>
<keyword evidence="4" id="KW-1185">Reference proteome</keyword>
<comment type="caution">
    <text evidence="3">The sequence shown here is derived from an EMBL/GenBank/DDBJ whole genome shotgun (WGS) entry which is preliminary data.</text>
</comment>
<keyword evidence="2" id="KW-0732">Signal</keyword>
<evidence type="ECO:0000313" key="4">
    <source>
        <dbReference type="Proteomes" id="UP001208570"/>
    </source>
</evidence>
<dbReference type="EMBL" id="JAODUP010000049">
    <property type="protein sequence ID" value="KAK2165495.1"/>
    <property type="molecule type" value="Genomic_DNA"/>
</dbReference>
<reference evidence="3" key="1">
    <citation type="journal article" date="2023" name="Mol. Biol. Evol.">
        <title>Third-Generation Sequencing Reveals the Adaptive Role of the Epigenome in Three Deep-Sea Polychaetes.</title>
        <authorList>
            <person name="Perez M."/>
            <person name="Aroh O."/>
            <person name="Sun Y."/>
            <person name="Lan Y."/>
            <person name="Juniper S.K."/>
            <person name="Young C.R."/>
            <person name="Angers B."/>
            <person name="Qian P.Y."/>
        </authorList>
    </citation>
    <scope>NUCLEOTIDE SEQUENCE</scope>
    <source>
        <strain evidence="3">P08H-3</strain>
    </source>
</reference>
<organism evidence="3 4">
    <name type="scientific">Paralvinella palmiformis</name>
    <dbReference type="NCBI Taxonomy" id="53620"/>
    <lineage>
        <taxon>Eukaryota</taxon>
        <taxon>Metazoa</taxon>
        <taxon>Spiralia</taxon>
        <taxon>Lophotrochozoa</taxon>
        <taxon>Annelida</taxon>
        <taxon>Polychaeta</taxon>
        <taxon>Sedentaria</taxon>
        <taxon>Canalipalpata</taxon>
        <taxon>Terebellida</taxon>
        <taxon>Terebelliformia</taxon>
        <taxon>Alvinellidae</taxon>
        <taxon>Paralvinella</taxon>
    </lineage>
</organism>
<proteinExistence type="predicted"/>
<protein>
    <submittedName>
        <fullName evidence="3">Uncharacterized protein</fullName>
    </submittedName>
</protein>
<name>A0AAD9K7M1_9ANNE</name>
<gene>
    <name evidence="3" type="ORF">LSH36_49g03023</name>
</gene>
<dbReference type="AlphaFoldDB" id="A0AAD9K7M1"/>
<feature type="compositionally biased region" description="Basic and acidic residues" evidence="1">
    <location>
        <begin position="32"/>
        <end position="42"/>
    </location>
</feature>
<feature type="chain" id="PRO_5041985504" evidence="2">
    <location>
        <begin position="22"/>
        <end position="137"/>
    </location>
</feature>
<dbReference type="Proteomes" id="UP001208570">
    <property type="component" value="Unassembled WGS sequence"/>
</dbReference>
<evidence type="ECO:0000256" key="1">
    <source>
        <dbReference type="SAM" id="MobiDB-lite"/>
    </source>
</evidence>
<evidence type="ECO:0000256" key="2">
    <source>
        <dbReference type="SAM" id="SignalP"/>
    </source>
</evidence>
<feature type="region of interest" description="Disordered" evidence="1">
    <location>
        <begin position="30"/>
        <end position="53"/>
    </location>
</feature>
<evidence type="ECO:0000313" key="3">
    <source>
        <dbReference type="EMBL" id="KAK2165495.1"/>
    </source>
</evidence>